<proteinExistence type="predicted"/>
<evidence type="ECO:0000256" key="1">
    <source>
        <dbReference type="SAM" id="MobiDB-lite"/>
    </source>
</evidence>
<name>A0A196SLK0_BLAHN</name>
<dbReference type="AlphaFoldDB" id="A0A196SLK0"/>
<keyword evidence="3" id="KW-1185">Reference proteome</keyword>
<dbReference type="Proteomes" id="UP000078348">
    <property type="component" value="Unassembled WGS sequence"/>
</dbReference>
<evidence type="ECO:0000313" key="2">
    <source>
        <dbReference type="EMBL" id="OAO17087.1"/>
    </source>
</evidence>
<evidence type="ECO:0000313" key="3">
    <source>
        <dbReference type="Proteomes" id="UP000078348"/>
    </source>
</evidence>
<feature type="region of interest" description="Disordered" evidence="1">
    <location>
        <begin position="1"/>
        <end position="35"/>
    </location>
</feature>
<protein>
    <submittedName>
        <fullName evidence="2">Uncharacterized protein</fullName>
    </submittedName>
</protein>
<dbReference type="EMBL" id="LXWW01000046">
    <property type="protein sequence ID" value="OAO17087.1"/>
    <property type="molecule type" value="Genomic_DNA"/>
</dbReference>
<accession>A0A196SLK0</accession>
<comment type="caution">
    <text evidence="2">The sequence shown here is derived from an EMBL/GenBank/DDBJ whole genome shotgun (WGS) entry which is preliminary data.</text>
</comment>
<organism evidence="2 3">
    <name type="scientific">Blastocystis sp. subtype 1 (strain ATCC 50177 / NandII)</name>
    <dbReference type="NCBI Taxonomy" id="478820"/>
    <lineage>
        <taxon>Eukaryota</taxon>
        <taxon>Sar</taxon>
        <taxon>Stramenopiles</taxon>
        <taxon>Bigyra</taxon>
        <taxon>Opalozoa</taxon>
        <taxon>Opalinata</taxon>
        <taxon>Blastocystidae</taxon>
        <taxon>Blastocystis</taxon>
    </lineage>
</organism>
<dbReference type="OrthoDB" id="10525616at2759"/>
<reference evidence="2 3" key="1">
    <citation type="submission" date="2016-05" db="EMBL/GenBank/DDBJ databases">
        <title>Nuclear genome of Blastocystis sp. subtype 1 NandII.</title>
        <authorList>
            <person name="Gentekaki E."/>
            <person name="Curtis B."/>
            <person name="Stairs C."/>
            <person name="Eme L."/>
            <person name="Herman E."/>
            <person name="Klimes V."/>
            <person name="Arias M.C."/>
            <person name="Elias M."/>
            <person name="Hilliou F."/>
            <person name="Klute M."/>
            <person name="Malik S.-B."/>
            <person name="Pightling A."/>
            <person name="Rachubinski R."/>
            <person name="Salas D."/>
            <person name="Schlacht A."/>
            <person name="Suga H."/>
            <person name="Archibald J."/>
            <person name="Ball S.G."/>
            <person name="Clark G."/>
            <person name="Dacks J."/>
            <person name="Van Der Giezen M."/>
            <person name="Tsaousis A."/>
            <person name="Roger A."/>
        </authorList>
    </citation>
    <scope>NUCLEOTIDE SEQUENCE [LARGE SCALE GENOMIC DNA]</scope>
    <source>
        <strain evidence="3">ATCC 50177 / NandII</strain>
    </source>
</reference>
<sequence length="382" mass="44360">MDNSNMQAAEHVAEEEQPEAPTVEQNPTPDRWANTDWDEMDRINNEKYADLCANGTKYMSSMEVFNLARELSYVKYEFDPYVEMYYYDKVTEKELNQDVRTVKEAQFMSFTQKQQIAASQKKSKLSSLLYATRSNSLGILEKHSIRSQEHRLAIESFERDDESTAKSVHLRVLAAIESGYASLLKMEQINKRIGSTTNPFEAIVLKSDMQSAKKHHLESFFIEEKDGHYDVKVKWFIRVVSNRKGKKLFLQSYALFNREIWLVMLSYMLPYLLIWSGSEENKDLDGLILKMIDEYLNSDCVDFAFITSIMEMFIKLKTVNILPTLLNTEPYSDVISTLFNRGDALLEELKEKDVDHNNEDTVIRWNNVMSLIEQSVSAVNDM</sequence>
<gene>
    <name evidence="2" type="ORF">AV274_1183</name>
</gene>